<feature type="transmembrane region" description="Helical" evidence="6">
    <location>
        <begin position="190"/>
        <end position="216"/>
    </location>
</feature>
<protein>
    <submittedName>
        <fullName evidence="8">ABC-2 type transport system permease protein</fullName>
    </submittedName>
</protein>
<feature type="transmembrane region" description="Helical" evidence="6">
    <location>
        <begin position="237"/>
        <end position="260"/>
    </location>
</feature>
<keyword evidence="3 6" id="KW-0812">Transmembrane</keyword>
<comment type="subcellular location">
    <subcellularLocation>
        <location evidence="1">Cell membrane</location>
        <topology evidence="1">Multi-pass membrane protein</topology>
    </subcellularLocation>
</comment>
<reference evidence="8 9" key="1">
    <citation type="submission" date="2018-05" db="EMBL/GenBank/DDBJ databases">
        <title>Genomic Encyclopedia of Type Strains, Phase IV (KMG-IV): sequencing the most valuable type-strain genomes for metagenomic binning, comparative biology and taxonomic classification.</title>
        <authorList>
            <person name="Goeker M."/>
        </authorList>
    </citation>
    <scope>NUCLEOTIDE SEQUENCE [LARGE SCALE GENOMIC DNA]</scope>
    <source>
        <strain evidence="8 9">DSM 28579</strain>
    </source>
</reference>
<evidence type="ECO:0000313" key="8">
    <source>
        <dbReference type="EMBL" id="PVX51953.1"/>
    </source>
</evidence>
<keyword evidence="9" id="KW-1185">Reference proteome</keyword>
<evidence type="ECO:0000259" key="7">
    <source>
        <dbReference type="Pfam" id="PF12698"/>
    </source>
</evidence>
<comment type="caution">
    <text evidence="8">The sequence shown here is derived from an EMBL/GenBank/DDBJ whole genome shotgun (WGS) entry which is preliminary data.</text>
</comment>
<feature type="domain" description="ABC-2 type transporter transmembrane" evidence="7">
    <location>
        <begin position="29"/>
        <end position="377"/>
    </location>
</feature>
<proteinExistence type="predicted"/>
<evidence type="ECO:0000256" key="4">
    <source>
        <dbReference type="ARBA" id="ARBA00022989"/>
    </source>
</evidence>
<feature type="transmembrane region" description="Helical" evidence="6">
    <location>
        <begin position="359"/>
        <end position="377"/>
    </location>
</feature>
<dbReference type="RefSeq" id="WP_116495520.1">
    <property type="nucleotide sequence ID" value="NZ_QENZ01000003.1"/>
</dbReference>
<sequence length="393" mass="44955">MQRKTSHISAFITLVIRECKRMVSRPLYFFGMIFVPLFCFLFFPSLMKQGLPKNIPIGLVDEDNSSLSRRIGRNLDAMELTQIVHQYESVSKAREAIQKNEIYGFMYLPVNLSKDVKAQRQPKISFYTNNAYIVPGSLLFKDMKRMSELTAAAVNRELMYARGASENKVLATLQPIVIESYALGNPWLNYSIYLTNILLPGLLGLMIFMMTVYAIGVEIKDNTAREWLSIGNHSVTLALTGKLFPHTIVFFLMGAIYNIYLYGILNYPINSGIFPMLLATFFFILASQAFGIFMITVMPSLRMGLSFASLWGMISFSISGFSFPAIAMYAPLQAVGYLFPLRHYYLIYVSQALNGYPLIYAWKYYIFLLLFILFPFLTQGRLKKALIYFKYIP</sequence>
<dbReference type="Pfam" id="PF12698">
    <property type="entry name" value="ABC2_membrane_3"/>
    <property type="match status" value="1"/>
</dbReference>
<keyword evidence="2" id="KW-1003">Cell membrane</keyword>
<feature type="transmembrane region" description="Helical" evidence="6">
    <location>
        <begin position="27"/>
        <end position="47"/>
    </location>
</feature>
<evidence type="ECO:0000313" key="9">
    <source>
        <dbReference type="Proteomes" id="UP000251835"/>
    </source>
</evidence>
<dbReference type="Proteomes" id="UP000251835">
    <property type="component" value="Unassembled WGS sequence"/>
</dbReference>
<dbReference type="GO" id="GO:0140359">
    <property type="term" value="F:ABC-type transporter activity"/>
    <property type="evidence" value="ECO:0007669"/>
    <property type="project" value="InterPro"/>
</dbReference>
<dbReference type="InterPro" id="IPR013525">
    <property type="entry name" value="ABC2_TM"/>
</dbReference>
<keyword evidence="5 6" id="KW-0472">Membrane</keyword>
<gene>
    <name evidence="8" type="ORF">C7377_0247</name>
</gene>
<evidence type="ECO:0000256" key="5">
    <source>
        <dbReference type="ARBA" id="ARBA00023136"/>
    </source>
</evidence>
<dbReference type="EMBL" id="QENZ01000003">
    <property type="protein sequence ID" value="PVX51953.1"/>
    <property type="molecule type" value="Genomic_DNA"/>
</dbReference>
<evidence type="ECO:0000256" key="1">
    <source>
        <dbReference type="ARBA" id="ARBA00004651"/>
    </source>
</evidence>
<organism evidence="8 9">
    <name type="scientific">Balneicella halophila</name>
    <dbReference type="NCBI Taxonomy" id="1537566"/>
    <lineage>
        <taxon>Bacteria</taxon>
        <taxon>Pseudomonadati</taxon>
        <taxon>Bacteroidota</taxon>
        <taxon>Bacteroidia</taxon>
        <taxon>Bacteroidales</taxon>
        <taxon>Balneicellaceae</taxon>
        <taxon>Balneicella</taxon>
    </lineage>
</organism>
<feature type="transmembrane region" description="Helical" evidence="6">
    <location>
        <begin position="272"/>
        <end position="298"/>
    </location>
</feature>
<dbReference type="Gene3D" id="3.40.1710.10">
    <property type="entry name" value="abc type-2 transporter like domain"/>
    <property type="match status" value="1"/>
</dbReference>
<evidence type="ECO:0000256" key="3">
    <source>
        <dbReference type="ARBA" id="ARBA00022692"/>
    </source>
</evidence>
<keyword evidence="4 6" id="KW-1133">Transmembrane helix</keyword>
<evidence type="ECO:0000256" key="2">
    <source>
        <dbReference type="ARBA" id="ARBA00022475"/>
    </source>
</evidence>
<dbReference type="PANTHER" id="PTHR30294:SF47">
    <property type="entry name" value="INNER MEMBRANE TRANSPORT PERMEASE YHHJ"/>
    <property type="match status" value="1"/>
</dbReference>
<dbReference type="InterPro" id="IPR051449">
    <property type="entry name" value="ABC-2_transporter_component"/>
</dbReference>
<feature type="transmembrane region" description="Helical" evidence="6">
    <location>
        <begin position="310"/>
        <end position="339"/>
    </location>
</feature>
<dbReference type="GO" id="GO:0005886">
    <property type="term" value="C:plasma membrane"/>
    <property type="evidence" value="ECO:0007669"/>
    <property type="project" value="UniProtKB-SubCell"/>
</dbReference>
<dbReference type="AlphaFoldDB" id="A0A7L4UQD3"/>
<accession>A0A7L4UQD3</accession>
<dbReference type="OrthoDB" id="9811522at2"/>
<dbReference type="PANTHER" id="PTHR30294">
    <property type="entry name" value="MEMBRANE COMPONENT OF ABC TRANSPORTER YHHJ-RELATED"/>
    <property type="match status" value="1"/>
</dbReference>
<evidence type="ECO:0000256" key="6">
    <source>
        <dbReference type="SAM" id="Phobius"/>
    </source>
</evidence>
<name>A0A7L4UQD3_BALHA</name>